<accession>A0A495R5H1</accession>
<protein>
    <submittedName>
        <fullName evidence="1">Uncharacterized protein</fullName>
    </submittedName>
</protein>
<sequence>MWDACFLEFVANRLIAELLVKWFNVGLCVEFEFGCAVVPSGVFDGPHQRCADAIAPIGLADRNSLNLADRGLGEPEPSSPDGILVVTGQKLDRIRVVSIEFLVLGDALFLDEHCCSDGCCRIFERIPGADTDFQVAHVRDFERVPCMCCHLESPKPSTQMRVKRARMTYDYARDHEHELSAEYLYASDAEVLGIYDADDSLQVDVAVICPECSETLRLETTVDKVTSSGTELPLDEDYYD</sequence>
<proteinExistence type="predicted"/>
<evidence type="ECO:0000313" key="2">
    <source>
        <dbReference type="Proteomes" id="UP000268233"/>
    </source>
</evidence>
<evidence type="ECO:0000313" key="1">
    <source>
        <dbReference type="EMBL" id="RKS82482.1"/>
    </source>
</evidence>
<dbReference type="EMBL" id="RBWW01000001">
    <property type="protein sequence ID" value="RKS82482.1"/>
    <property type="molecule type" value="Genomic_DNA"/>
</dbReference>
<organism evidence="1 2">
    <name type="scientific">Haloarcula quadrata</name>
    <dbReference type="NCBI Taxonomy" id="182779"/>
    <lineage>
        <taxon>Archaea</taxon>
        <taxon>Methanobacteriati</taxon>
        <taxon>Methanobacteriota</taxon>
        <taxon>Stenosarchaea group</taxon>
        <taxon>Halobacteria</taxon>
        <taxon>Halobacteriales</taxon>
        <taxon>Haloarculaceae</taxon>
        <taxon>Haloarcula</taxon>
    </lineage>
</organism>
<name>A0A495R5H1_9EURY</name>
<reference evidence="1 2" key="1">
    <citation type="submission" date="2018-10" db="EMBL/GenBank/DDBJ databases">
        <title>Genomic Encyclopedia of Archaeal and Bacterial Type Strains, Phase II (KMG-II): from individual species to whole genera.</title>
        <authorList>
            <person name="Goeker M."/>
        </authorList>
    </citation>
    <scope>NUCLEOTIDE SEQUENCE [LARGE SCALE GENOMIC DNA]</scope>
    <source>
        <strain evidence="1 2">DSM 11927</strain>
    </source>
</reference>
<dbReference type="AlphaFoldDB" id="A0A495R5H1"/>
<dbReference type="Proteomes" id="UP000268233">
    <property type="component" value="Unassembled WGS sequence"/>
</dbReference>
<comment type="caution">
    <text evidence="1">The sequence shown here is derived from an EMBL/GenBank/DDBJ whole genome shotgun (WGS) entry which is preliminary data.</text>
</comment>
<keyword evidence="2" id="KW-1185">Reference proteome</keyword>
<gene>
    <name evidence="1" type="ORF">BDK61_1789</name>
</gene>